<feature type="compositionally biased region" description="Basic and acidic residues" evidence="1">
    <location>
        <begin position="77"/>
        <end position="125"/>
    </location>
</feature>
<evidence type="ECO:0000313" key="3">
    <source>
        <dbReference type="Proteomes" id="UP000001593"/>
    </source>
</evidence>
<gene>
    <name evidence="2" type="ORF">NEMVEDRAFT_v1g245824</name>
</gene>
<feature type="region of interest" description="Disordered" evidence="1">
    <location>
        <begin position="76"/>
        <end position="131"/>
    </location>
</feature>
<protein>
    <submittedName>
        <fullName evidence="2">Uncharacterized protein</fullName>
    </submittedName>
</protein>
<feature type="compositionally biased region" description="Basic and acidic residues" evidence="1">
    <location>
        <begin position="16"/>
        <end position="34"/>
    </location>
</feature>
<feature type="compositionally biased region" description="Basic and acidic residues" evidence="1">
    <location>
        <begin position="43"/>
        <end position="56"/>
    </location>
</feature>
<evidence type="ECO:0000313" key="2">
    <source>
        <dbReference type="EMBL" id="EDO35909.1"/>
    </source>
</evidence>
<dbReference type="EMBL" id="DS469684">
    <property type="protein sequence ID" value="EDO35909.1"/>
    <property type="molecule type" value="Genomic_DNA"/>
</dbReference>
<reference evidence="2 3" key="1">
    <citation type="journal article" date="2007" name="Science">
        <title>Sea anemone genome reveals ancestral eumetazoan gene repertoire and genomic organization.</title>
        <authorList>
            <person name="Putnam N.H."/>
            <person name="Srivastava M."/>
            <person name="Hellsten U."/>
            <person name="Dirks B."/>
            <person name="Chapman J."/>
            <person name="Salamov A."/>
            <person name="Terry A."/>
            <person name="Shapiro H."/>
            <person name="Lindquist E."/>
            <person name="Kapitonov V.V."/>
            <person name="Jurka J."/>
            <person name="Genikhovich G."/>
            <person name="Grigoriev I.V."/>
            <person name="Lucas S.M."/>
            <person name="Steele R.E."/>
            <person name="Finnerty J.R."/>
            <person name="Technau U."/>
            <person name="Martindale M.Q."/>
            <person name="Rokhsar D.S."/>
        </authorList>
    </citation>
    <scope>NUCLEOTIDE SEQUENCE [LARGE SCALE GENOMIC DNA]</scope>
    <source>
        <strain evidence="3">CH2 X CH6</strain>
    </source>
</reference>
<proteinExistence type="predicted"/>
<dbReference type="Proteomes" id="UP000001593">
    <property type="component" value="Unassembled WGS sequence"/>
</dbReference>
<dbReference type="InParanoid" id="A7SK79"/>
<organism evidence="2 3">
    <name type="scientific">Nematostella vectensis</name>
    <name type="common">Starlet sea anemone</name>
    <dbReference type="NCBI Taxonomy" id="45351"/>
    <lineage>
        <taxon>Eukaryota</taxon>
        <taxon>Metazoa</taxon>
        <taxon>Cnidaria</taxon>
        <taxon>Anthozoa</taxon>
        <taxon>Hexacorallia</taxon>
        <taxon>Actiniaria</taxon>
        <taxon>Edwardsiidae</taxon>
        <taxon>Nematostella</taxon>
    </lineage>
</organism>
<dbReference type="AlphaFoldDB" id="A7SK79"/>
<name>A7SK79_NEMVE</name>
<feature type="compositionally biased region" description="Basic residues" evidence="1">
    <location>
        <begin position="1"/>
        <end position="12"/>
    </location>
</feature>
<dbReference type="HOGENOM" id="CLU_1930049_0_0_1"/>
<sequence>MPARFAGRRASARARMQNEKNKREEEAKKSEQKAKTSPRKSKSLREPRPRRDETRNQPESCSFDYDQALRKLAKASEILERSTTMERDVSDNLEKIQEKLGPEEHDEKQQKKDEREDTLEKRNTYKSESQA</sequence>
<feature type="region of interest" description="Disordered" evidence="1">
    <location>
        <begin position="1"/>
        <end position="63"/>
    </location>
</feature>
<accession>A7SK79</accession>
<keyword evidence="3" id="KW-1185">Reference proteome</keyword>
<evidence type="ECO:0000256" key="1">
    <source>
        <dbReference type="SAM" id="MobiDB-lite"/>
    </source>
</evidence>